<dbReference type="InterPro" id="IPR051612">
    <property type="entry name" value="Teichoic_Acid_Biosynth"/>
</dbReference>
<dbReference type="InterPro" id="IPR043149">
    <property type="entry name" value="TagF_N"/>
</dbReference>
<dbReference type="STRING" id="471855.Shel_14640"/>
<dbReference type="EMBL" id="CP001684">
    <property type="protein sequence ID" value="ACV22484.1"/>
    <property type="molecule type" value="Genomic_DNA"/>
</dbReference>
<keyword evidence="3" id="KW-1003">Cell membrane</keyword>
<evidence type="ECO:0000256" key="5">
    <source>
        <dbReference type="ARBA" id="ARBA00022944"/>
    </source>
</evidence>
<accession>C7N6E9</accession>
<sequence>MKLARYWWERTILFLEVDPATPFAADEKLYLQLIPADDSEAPEPFAVDNCARISDTVMSVRFLMGVANDPVPAGTYRALVQRDGAFTPVDVSEIGIPLLSLDNKRSDVFLYIRAECYYAAVPVDRDGELAFKVTSKAAPGHKPSAHYSNKAEIAENHRLLIHNYKAGLLISFFNFFKKTCRVNPKKILFTSDSRANLSGNMEPLYKRMQERGITDNYKVVFSFKEDAVHRRSLWSLINLHYHLATSKLIFCDDYQSMLYRLNYRPEQRQIQLWHACGHFKTVGLGRIGTLAAVSPFNISHRTYTDVIVASDSDVPIYGEAFGIPDNRVKPLGIPRHDWLLDKDWQAEKKKTFQETFPNADGKRVVVFAPTFRGEGRRTAYYDYDLLQPERLAQFCREHNLFFIFKMHPFVLQEPPIPAGCDDVFANGTPIREINDILPSTDILITDYSSVVYEASLLGIPTLYYAFDKEEYISERDFYESYDDFVSGKIVYTFDELLDAIANEDFELERLQDFVRKNFKHIDGHACDRIIDETILKA</sequence>
<protein>
    <submittedName>
        <fullName evidence="7">Glycosyl/glycerophosphate transferase, teichoic acid biosynthesis</fullName>
    </submittedName>
</protein>
<evidence type="ECO:0000313" key="8">
    <source>
        <dbReference type="Proteomes" id="UP000002026"/>
    </source>
</evidence>
<keyword evidence="5" id="KW-0777">Teichoic acid biosynthesis</keyword>
<reference evidence="7 8" key="1">
    <citation type="journal article" date="2009" name="Stand. Genomic Sci.">
        <title>Complete genome sequence of Slackia heliotrinireducens type strain (RHS 1).</title>
        <authorList>
            <person name="Pukall R."/>
            <person name="Lapidus A."/>
            <person name="Nolan M."/>
            <person name="Copeland A."/>
            <person name="Glavina Del Rio T."/>
            <person name="Lucas S."/>
            <person name="Chen F."/>
            <person name="Tice H."/>
            <person name="Cheng J.F."/>
            <person name="Chertkov O."/>
            <person name="Bruce D."/>
            <person name="Goodwin L."/>
            <person name="Kuske C."/>
            <person name="Brettin T."/>
            <person name="Detter J.C."/>
            <person name="Han C."/>
            <person name="Pitluck S."/>
            <person name="Pati A."/>
            <person name="Mavrommatis K."/>
            <person name="Ivanova N."/>
            <person name="Ovchinnikova G."/>
            <person name="Chen A."/>
            <person name="Palaniappan K."/>
            <person name="Schneider S."/>
            <person name="Rohde M."/>
            <person name="Chain P."/>
            <person name="D'haeseleer P."/>
            <person name="Goker M."/>
            <person name="Bristow J."/>
            <person name="Eisen J.A."/>
            <person name="Markowitz V."/>
            <person name="Kyrpides N.C."/>
            <person name="Klenk H.P."/>
            <person name="Hugenholtz P."/>
        </authorList>
    </citation>
    <scope>NUCLEOTIDE SEQUENCE [LARGE SCALE GENOMIC DNA]</scope>
    <source>
        <strain evidence="8">ATCC 29202 / DSM 20476 / NCTC 11029 / RHS 1</strain>
    </source>
</reference>
<dbReference type="HOGENOM" id="CLU_029598_3_1_11"/>
<dbReference type="Pfam" id="PF04464">
    <property type="entry name" value="Glyphos_transf"/>
    <property type="match status" value="1"/>
</dbReference>
<proteinExistence type="inferred from homology"/>
<dbReference type="PANTHER" id="PTHR37316">
    <property type="entry name" value="TEICHOIC ACID GLYCEROL-PHOSPHATE PRIMASE"/>
    <property type="match status" value="1"/>
</dbReference>
<dbReference type="eggNOG" id="COG1887">
    <property type="taxonomic scope" value="Bacteria"/>
</dbReference>
<keyword evidence="8" id="KW-1185">Reference proteome</keyword>
<dbReference type="GO" id="GO:0005886">
    <property type="term" value="C:plasma membrane"/>
    <property type="evidence" value="ECO:0007669"/>
    <property type="project" value="UniProtKB-SubCell"/>
</dbReference>
<dbReference type="KEGG" id="shi:Shel_14640"/>
<dbReference type="PANTHER" id="PTHR37316:SF2">
    <property type="entry name" value="TEICHOIC ACID RIBITOL-PHOSPHATE POLYMERASE TARK"/>
    <property type="match status" value="1"/>
</dbReference>
<evidence type="ECO:0000256" key="3">
    <source>
        <dbReference type="ARBA" id="ARBA00022475"/>
    </source>
</evidence>
<evidence type="ECO:0000256" key="6">
    <source>
        <dbReference type="ARBA" id="ARBA00023136"/>
    </source>
</evidence>
<dbReference type="InterPro" id="IPR043148">
    <property type="entry name" value="TagF_C"/>
</dbReference>
<dbReference type="Gene3D" id="3.40.50.12580">
    <property type="match status" value="1"/>
</dbReference>
<evidence type="ECO:0000256" key="1">
    <source>
        <dbReference type="ARBA" id="ARBA00004202"/>
    </source>
</evidence>
<gene>
    <name evidence="7" type="ordered locus">Shel_14640</name>
</gene>
<comment type="similarity">
    <text evidence="2">Belongs to the CDP-glycerol glycerophosphotransferase family.</text>
</comment>
<evidence type="ECO:0000256" key="2">
    <source>
        <dbReference type="ARBA" id="ARBA00010488"/>
    </source>
</evidence>
<dbReference type="AlphaFoldDB" id="C7N6E9"/>
<dbReference type="InterPro" id="IPR007554">
    <property type="entry name" value="Glycerophosphate_synth"/>
</dbReference>
<dbReference type="GO" id="GO:0019350">
    <property type="term" value="P:teichoic acid biosynthetic process"/>
    <property type="evidence" value="ECO:0007669"/>
    <property type="project" value="UniProtKB-KW"/>
</dbReference>
<keyword evidence="4 7" id="KW-0808">Transferase</keyword>
<dbReference type="Proteomes" id="UP000002026">
    <property type="component" value="Chromosome"/>
</dbReference>
<dbReference type="SUPFAM" id="SSF53756">
    <property type="entry name" value="UDP-Glycosyltransferase/glycogen phosphorylase"/>
    <property type="match status" value="1"/>
</dbReference>
<keyword evidence="6" id="KW-0472">Membrane</keyword>
<dbReference type="Gene3D" id="3.40.50.11820">
    <property type="match status" value="1"/>
</dbReference>
<dbReference type="GO" id="GO:0047355">
    <property type="term" value="F:CDP-glycerol glycerophosphotransferase activity"/>
    <property type="evidence" value="ECO:0007669"/>
    <property type="project" value="InterPro"/>
</dbReference>
<organism evidence="7 8">
    <name type="scientific">Slackia heliotrinireducens (strain ATCC 29202 / DSM 20476 / NCTC 11029 / RHS 1)</name>
    <name type="common">Peptococcus heliotrinreducens</name>
    <dbReference type="NCBI Taxonomy" id="471855"/>
    <lineage>
        <taxon>Bacteria</taxon>
        <taxon>Bacillati</taxon>
        <taxon>Actinomycetota</taxon>
        <taxon>Coriobacteriia</taxon>
        <taxon>Eggerthellales</taxon>
        <taxon>Eggerthellaceae</taxon>
        <taxon>Slackia</taxon>
    </lineage>
</organism>
<evidence type="ECO:0000256" key="4">
    <source>
        <dbReference type="ARBA" id="ARBA00022679"/>
    </source>
</evidence>
<comment type="subcellular location">
    <subcellularLocation>
        <location evidence="1">Cell membrane</location>
        <topology evidence="1">Peripheral membrane protein</topology>
    </subcellularLocation>
</comment>
<dbReference type="RefSeq" id="WP_012798586.1">
    <property type="nucleotide sequence ID" value="NC_013165.1"/>
</dbReference>
<evidence type="ECO:0000313" key="7">
    <source>
        <dbReference type="EMBL" id="ACV22484.1"/>
    </source>
</evidence>
<name>C7N6E9_SLAHD</name>